<evidence type="ECO:0000256" key="1">
    <source>
        <dbReference type="ARBA" id="ARBA00004370"/>
    </source>
</evidence>
<evidence type="ECO:0000313" key="4">
    <source>
        <dbReference type="EMBL" id="OAQ08960.1"/>
    </source>
</evidence>
<dbReference type="InterPro" id="IPR012338">
    <property type="entry name" value="Beta-lactam/transpept-like"/>
</dbReference>
<evidence type="ECO:0000313" key="5">
    <source>
        <dbReference type="Proteomes" id="UP000078520"/>
    </source>
</evidence>
<dbReference type="Pfam" id="PF00144">
    <property type="entry name" value="Beta-lactamase"/>
    <property type="match status" value="1"/>
</dbReference>
<reference evidence="5" key="1">
    <citation type="submission" date="2016-03" db="EMBL/GenBank/DDBJ databases">
        <authorList>
            <person name="Johnson T.J."/>
            <person name="Youmans B."/>
            <person name="Case K."/>
            <person name="Noll S."/>
        </authorList>
    </citation>
    <scope>NUCLEOTIDE SEQUENCE [LARGE SCALE GENOMIC DNA]</scope>
    <source>
        <strain evidence="5">UMNLAv8</strain>
    </source>
</reference>
<organism evidence="4 5">
    <name type="scientific">Ligilactobacillus aviarius</name>
    <dbReference type="NCBI Taxonomy" id="1606"/>
    <lineage>
        <taxon>Bacteria</taxon>
        <taxon>Bacillati</taxon>
        <taxon>Bacillota</taxon>
        <taxon>Bacilli</taxon>
        <taxon>Lactobacillales</taxon>
        <taxon>Lactobacillaceae</taxon>
        <taxon>Ligilactobacillus</taxon>
    </lineage>
</organism>
<comment type="subcellular location">
    <subcellularLocation>
        <location evidence="1">Membrane</location>
    </subcellularLocation>
</comment>
<dbReference type="PANTHER" id="PTHR46825:SF11">
    <property type="entry name" value="PENICILLIN-BINDING PROTEIN 4"/>
    <property type="match status" value="1"/>
</dbReference>
<gene>
    <name evidence="4" type="ORF">A3O14_02085</name>
</gene>
<dbReference type="GO" id="GO:0016020">
    <property type="term" value="C:membrane"/>
    <property type="evidence" value="ECO:0007669"/>
    <property type="project" value="UniProtKB-SubCell"/>
</dbReference>
<evidence type="ECO:0000259" key="3">
    <source>
        <dbReference type="Pfam" id="PF00144"/>
    </source>
</evidence>
<dbReference type="SUPFAM" id="SSF56601">
    <property type="entry name" value="beta-lactamase/transpeptidase-like"/>
    <property type="match status" value="1"/>
</dbReference>
<keyword evidence="2" id="KW-0472">Membrane</keyword>
<sequence length="392" mass="44322">MLSSRESKRNLIRALIILIALISGIQLATSSGRAMNIYQPPLESFDQNVNYIQGTKTEKELTQLMKNRHFIGTVTLVKNNHLVYQQGFGYANQAQGLMNSGKVTYQIASIQKSMTAVLLMKTAAEKHFSLDTPVSKFYPQIQGANLITLRNLLTMTSGIADQQPIKKPANDKQFLQYTVNKVKINPQMIGQLHYQPVNFVLLAGIIQRENQMSYYKYFEKNIIKPLGLRYSYFYQNMNKYLAVQAQGYHFNPRKPTAYVPFKEKRAGYDEQLGTGNLYMSNGDLYQTLRAFMTSSILTPRQTAALYSPGKTRSTYLSGVYSIRQTVPQLLGQQYAGYHFHGTEFGFDTIGDISKNGADAVIFTSNAANYGANNNYSLDIPIYKQLIDDPQIF</sequence>
<proteinExistence type="predicted"/>
<dbReference type="RefSeq" id="WP_064208426.1">
    <property type="nucleotide sequence ID" value="NZ_LVKC01000007.1"/>
</dbReference>
<evidence type="ECO:0000256" key="2">
    <source>
        <dbReference type="ARBA" id="ARBA00023136"/>
    </source>
</evidence>
<protein>
    <recommendedName>
        <fullName evidence="3">Beta-lactamase-related domain-containing protein</fullName>
    </recommendedName>
</protein>
<dbReference type="InterPro" id="IPR001466">
    <property type="entry name" value="Beta-lactam-related"/>
</dbReference>
<name>A0A179C978_9LACO</name>
<dbReference type="PANTHER" id="PTHR46825">
    <property type="entry name" value="D-ALANYL-D-ALANINE-CARBOXYPEPTIDASE/ENDOPEPTIDASE AMPH"/>
    <property type="match status" value="1"/>
</dbReference>
<dbReference type="Proteomes" id="UP000078520">
    <property type="component" value="Unassembled WGS sequence"/>
</dbReference>
<dbReference type="InterPro" id="IPR050491">
    <property type="entry name" value="AmpC-like"/>
</dbReference>
<comment type="caution">
    <text evidence="4">The sequence shown here is derived from an EMBL/GenBank/DDBJ whole genome shotgun (WGS) entry which is preliminary data.</text>
</comment>
<feature type="domain" description="Beta-lactamase-related" evidence="3">
    <location>
        <begin position="60"/>
        <end position="317"/>
    </location>
</feature>
<dbReference type="Gene3D" id="3.40.710.10">
    <property type="entry name" value="DD-peptidase/beta-lactamase superfamily"/>
    <property type="match status" value="1"/>
</dbReference>
<dbReference type="EMBL" id="LVKI01000004">
    <property type="protein sequence ID" value="OAQ08960.1"/>
    <property type="molecule type" value="Genomic_DNA"/>
</dbReference>
<accession>A0A179C978</accession>
<dbReference type="AlphaFoldDB" id="A0A179C978"/>